<dbReference type="PaxDb" id="8022-A0A060ZCR2"/>
<keyword evidence="1" id="KW-1133">Transmembrane helix</keyword>
<feature type="non-terminal residue" evidence="3">
    <location>
        <position position="1"/>
    </location>
</feature>
<reference evidence="3" key="2">
    <citation type="submission" date="2014-03" db="EMBL/GenBank/DDBJ databases">
        <authorList>
            <person name="Genoscope - CEA"/>
        </authorList>
    </citation>
    <scope>NUCLEOTIDE SEQUENCE</scope>
</reference>
<feature type="transmembrane region" description="Helical" evidence="1">
    <location>
        <begin position="409"/>
        <end position="428"/>
    </location>
</feature>
<reference evidence="3" key="1">
    <citation type="journal article" date="2014" name="Nat. Commun.">
        <title>The rainbow trout genome provides novel insights into evolution after whole-genome duplication in vertebrates.</title>
        <authorList>
            <person name="Berthelot C."/>
            <person name="Brunet F."/>
            <person name="Chalopin D."/>
            <person name="Juanchich A."/>
            <person name="Bernard M."/>
            <person name="Noel B."/>
            <person name="Bento P."/>
            <person name="Da Silva C."/>
            <person name="Labadie K."/>
            <person name="Alberti A."/>
            <person name="Aury J.M."/>
            <person name="Louis A."/>
            <person name="Dehais P."/>
            <person name="Bardou P."/>
            <person name="Montfort J."/>
            <person name="Klopp C."/>
            <person name="Cabau C."/>
            <person name="Gaspin C."/>
            <person name="Thorgaard G.H."/>
            <person name="Boussaha M."/>
            <person name="Quillet E."/>
            <person name="Guyomard R."/>
            <person name="Galiana D."/>
            <person name="Bobe J."/>
            <person name="Volff J.N."/>
            <person name="Genet C."/>
            <person name="Wincker P."/>
            <person name="Jaillon O."/>
            <person name="Roest Crollius H."/>
            <person name="Guiguen Y."/>
        </authorList>
    </citation>
    <scope>NUCLEOTIDE SEQUENCE [LARGE SCALE GENOMIC DNA]</scope>
</reference>
<organism evidence="3 4">
    <name type="scientific">Oncorhynchus mykiss</name>
    <name type="common">Rainbow trout</name>
    <name type="synonym">Salmo gairdneri</name>
    <dbReference type="NCBI Taxonomy" id="8022"/>
    <lineage>
        <taxon>Eukaryota</taxon>
        <taxon>Metazoa</taxon>
        <taxon>Chordata</taxon>
        <taxon>Craniata</taxon>
        <taxon>Vertebrata</taxon>
        <taxon>Euteleostomi</taxon>
        <taxon>Actinopterygii</taxon>
        <taxon>Neopterygii</taxon>
        <taxon>Teleostei</taxon>
        <taxon>Protacanthopterygii</taxon>
        <taxon>Salmoniformes</taxon>
        <taxon>Salmonidae</taxon>
        <taxon>Salmoninae</taxon>
        <taxon>Oncorhynchus</taxon>
    </lineage>
</organism>
<protein>
    <recommendedName>
        <fullName evidence="1">Pecanex-like protein</fullName>
    </recommendedName>
</protein>
<evidence type="ECO:0000256" key="1">
    <source>
        <dbReference type="RuleBase" id="RU367089"/>
    </source>
</evidence>
<comment type="caution">
    <text evidence="1">Lacks conserved residue(s) required for the propagation of feature annotation.</text>
</comment>
<feature type="transmembrane region" description="Helical" evidence="1">
    <location>
        <begin position="251"/>
        <end position="268"/>
    </location>
</feature>
<dbReference type="PANTHER" id="PTHR12372">
    <property type="entry name" value="PECANEX"/>
    <property type="match status" value="1"/>
</dbReference>
<feature type="transmembrane region" description="Helical" evidence="1">
    <location>
        <begin position="190"/>
        <end position="208"/>
    </location>
</feature>
<dbReference type="InterPro" id="IPR039797">
    <property type="entry name" value="Pecanex"/>
</dbReference>
<evidence type="ECO:0000256" key="2">
    <source>
        <dbReference type="SAM" id="MobiDB-lite"/>
    </source>
</evidence>
<dbReference type="AlphaFoldDB" id="A0A060ZCR2"/>
<feature type="transmembrane region" description="Helical" evidence="1">
    <location>
        <begin position="335"/>
        <end position="360"/>
    </location>
</feature>
<proteinExistence type="inferred from homology"/>
<dbReference type="EMBL" id="FR942880">
    <property type="protein sequence ID" value="CDQ99060.1"/>
    <property type="molecule type" value="Genomic_DNA"/>
</dbReference>
<accession>A0A060ZCR2</accession>
<keyword evidence="1" id="KW-0472">Membrane</keyword>
<evidence type="ECO:0000313" key="3">
    <source>
        <dbReference type="EMBL" id="CDQ99060.1"/>
    </source>
</evidence>
<dbReference type="Proteomes" id="UP000193380">
    <property type="component" value="Unassembled WGS sequence"/>
</dbReference>
<evidence type="ECO:0000313" key="4">
    <source>
        <dbReference type="Proteomes" id="UP000193380"/>
    </source>
</evidence>
<comment type="subcellular location">
    <subcellularLocation>
        <location evidence="1">Membrane</location>
        <topology evidence="1">Multi-pass membrane protein</topology>
    </subcellularLocation>
</comment>
<keyword evidence="1" id="KW-0812">Transmembrane</keyword>
<name>A0A060ZCR2_ONCMY</name>
<dbReference type="PANTHER" id="PTHR12372:SF4">
    <property type="entry name" value="PECANEX-LIKE PROTEIN 3"/>
    <property type="match status" value="1"/>
</dbReference>
<dbReference type="GO" id="GO:0016020">
    <property type="term" value="C:membrane"/>
    <property type="evidence" value="ECO:0007669"/>
    <property type="project" value="UniProtKB-SubCell"/>
</dbReference>
<feature type="region of interest" description="Disordered" evidence="2">
    <location>
        <begin position="73"/>
        <end position="94"/>
    </location>
</feature>
<comment type="similarity">
    <text evidence="1">Belongs to the pecanex family.</text>
</comment>
<feature type="transmembrane region" description="Helical" evidence="1">
    <location>
        <begin position="510"/>
        <end position="527"/>
    </location>
</feature>
<feature type="transmembrane region" description="Helical" evidence="1">
    <location>
        <begin position="215"/>
        <end position="231"/>
    </location>
</feature>
<gene>
    <name evidence="3" type="ORF">GSONMT00058489001</name>
</gene>
<feature type="transmembrane region" description="Helical" evidence="1">
    <location>
        <begin position="381"/>
        <end position="403"/>
    </location>
</feature>
<feature type="compositionally biased region" description="Polar residues" evidence="2">
    <location>
        <begin position="85"/>
        <end position="94"/>
    </location>
</feature>
<feature type="transmembrane region" description="Helical" evidence="1">
    <location>
        <begin position="482"/>
        <end position="504"/>
    </location>
</feature>
<sequence length="603" mass="68189">EGGNVRHYYDEGGECGDVRHYYDEGGESLGKGRVRSFGGDSVPVYTVVNALHSLLFVFSGVKRSYTFGPAGGGYEDPVVERERQSQSSSFTSNDVQDGAPVLTVLQPRPVVLQGMQVRRVPLEMSDMPEFDLDHESLHESQENTLMIEEKAKPKHYYRFWVLPGKWLRVRYDRLALLALLDRNRGVGENVFAVVLASMVAFLGFLLLLQGFFRDIWVFQFCLVIASCQYSLLKSVQPDAASPMHGHNWVIVYSRPVYFCLCCAHVWVFDLAGRSGHLQPFSLYGVTFFSAHFLLCARDVLIGQSELDSSCCALLQMYYDQQTHSHTFSISSFPPVFTLCFPIIFLFGLVPQVNTFLMCLLEQVDMHIFGGTATTSPLSSMYSLLRSVLVTALLYGFCLGAIIAPWEHPHVPVVFSVFCGLLLAFSYHLSRQSSDPIILWSLVRSKFFPDLLGRTPEEPPLEIKDPLPEKLHNSVKEMFHSDLVMCPLMAVITFAISASTVFIALQPALSYILYMVAGGVGFLTHYLLPQLRKQLPWFCLAHPVLRSREYSQFEVRDAAQLMWFEKLYAWLQCLEKYFIYPAVVLNSLTTEAQLVSQNPMKLDI</sequence>